<name>A0A8S5PNZ4_9CAUD</name>
<sequence length="175" mass="20804">MTNMFMSQVQAARKFSFLHPFKYWNYRKSYKNFVKKIDRGSPSFGVLWHFADFIKYAELIFMYNNCKDSTLYSSQDYAPTQNGFKITFKEMVITIKLYSDTKRVGIDIVRSVGNKIKSNYTFENEQWTIEPDEYDEILLDRIIGLINSCMIFLLNWCITIKLNKLDDSDFVDFDD</sequence>
<protein>
    <submittedName>
        <fullName evidence="1">Uncharacterized protein</fullName>
    </submittedName>
</protein>
<reference evidence="1" key="1">
    <citation type="journal article" date="2021" name="Proc. Natl. Acad. Sci. U.S.A.">
        <title>A Catalog of Tens of Thousands of Viruses from Human Metagenomes Reveals Hidden Associations with Chronic Diseases.</title>
        <authorList>
            <person name="Tisza M.J."/>
            <person name="Buck C.B."/>
        </authorList>
    </citation>
    <scope>NUCLEOTIDE SEQUENCE</scope>
    <source>
        <strain evidence="1">CtwwN25</strain>
    </source>
</reference>
<dbReference type="EMBL" id="BK015472">
    <property type="protein sequence ID" value="DAE08578.1"/>
    <property type="molecule type" value="Genomic_DNA"/>
</dbReference>
<organism evidence="1">
    <name type="scientific">Myoviridae sp. ctwwN25</name>
    <dbReference type="NCBI Taxonomy" id="2825209"/>
    <lineage>
        <taxon>Viruses</taxon>
        <taxon>Duplodnaviria</taxon>
        <taxon>Heunggongvirae</taxon>
        <taxon>Uroviricota</taxon>
        <taxon>Caudoviricetes</taxon>
    </lineage>
</organism>
<evidence type="ECO:0000313" key="1">
    <source>
        <dbReference type="EMBL" id="DAE08578.1"/>
    </source>
</evidence>
<proteinExistence type="predicted"/>
<accession>A0A8S5PNZ4</accession>